<dbReference type="Proteomes" id="UP001221757">
    <property type="component" value="Unassembled WGS sequence"/>
</dbReference>
<sequence>MNTFFPGARSANRALFRACKRLIYTQTVPACCTPKSERVRTHIVVDRSRDAGRSSGARDCTPRSSVNMLLTGTRADLGADGAFRAGSRLLSTAATQRVRTRIVVDRDSDEPSLPREMPIIRNWLDDDDKVHTVRRLTTLSAAHLQPSDFMNLTYQRNPSISFVPHTLSFPIRFCKKDLQYQPFPEGTHGFLYYYTPPAHLPPTAGGVRFRITPSIRPATFADGADLLIEGLPWEVSLRTIASAIGRKVVLRDQLLAEDLVSPADLEQCRAAMPNKKRFDSKLALYTLHQPFPVSFAQSLHMWVVSVGVGAARTLPWTYAYMFADNRRQFRPLVRPYAGAALAQFELSALPEHSGTATVVMRIVKMLAPPTCVLPGYDGYLPAPAEGTLILRPMGKGRGVRLQPWFCDTDGPSDSAAALRLLVENSRVLASRG</sequence>
<dbReference type="EMBL" id="JARKIE010000075">
    <property type="protein sequence ID" value="KAJ7688965.1"/>
    <property type="molecule type" value="Genomic_DNA"/>
</dbReference>
<proteinExistence type="predicted"/>
<evidence type="ECO:0000313" key="1">
    <source>
        <dbReference type="EMBL" id="KAJ7688965.1"/>
    </source>
</evidence>
<protein>
    <submittedName>
        <fullName evidence="1">Uncharacterized protein</fullName>
    </submittedName>
</protein>
<keyword evidence="2" id="KW-1185">Reference proteome</keyword>
<organism evidence="1 2">
    <name type="scientific">Mycena rosella</name>
    <name type="common">Pink bonnet</name>
    <name type="synonym">Agaricus rosellus</name>
    <dbReference type="NCBI Taxonomy" id="1033263"/>
    <lineage>
        <taxon>Eukaryota</taxon>
        <taxon>Fungi</taxon>
        <taxon>Dikarya</taxon>
        <taxon>Basidiomycota</taxon>
        <taxon>Agaricomycotina</taxon>
        <taxon>Agaricomycetes</taxon>
        <taxon>Agaricomycetidae</taxon>
        <taxon>Agaricales</taxon>
        <taxon>Marasmiineae</taxon>
        <taxon>Mycenaceae</taxon>
        <taxon>Mycena</taxon>
    </lineage>
</organism>
<reference evidence="1" key="1">
    <citation type="submission" date="2023-03" db="EMBL/GenBank/DDBJ databases">
        <title>Massive genome expansion in bonnet fungi (Mycena s.s.) driven by repeated elements and novel gene families across ecological guilds.</title>
        <authorList>
            <consortium name="Lawrence Berkeley National Laboratory"/>
            <person name="Harder C.B."/>
            <person name="Miyauchi S."/>
            <person name="Viragh M."/>
            <person name="Kuo A."/>
            <person name="Thoen E."/>
            <person name="Andreopoulos B."/>
            <person name="Lu D."/>
            <person name="Skrede I."/>
            <person name="Drula E."/>
            <person name="Henrissat B."/>
            <person name="Morin E."/>
            <person name="Kohler A."/>
            <person name="Barry K."/>
            <person name="LaButti K."/>
            <person name="Morin E."/>
            <person name="Salamov A."/>
            <person name="Lipzen A."/>
            <person name="Mereny Z."/>
            <person name="Hegedus B."/>
            <person name="Baldrian P."/>
            <person name="Stursova M."/>
            <person name="Weitz H."/>
            <person name="Taylor A."/>
            <person name="Grigoriev I.V."/>
            <person name="Nagy L.G."/>
            <person name="Martin F."/>
            <person name="Kauserud H."/>
        </authorList>
    </citation>
    <scope>NUCLEOTIDE SEQUENCE</scope>
    <source>
        <strain evidence="1">CBHHK067</strain>
    </source>
</reference>
<gene>
    <name evidence="1" type="ORF">B0H17DRAFT_1067330</name>
</gene>
<evidence type="ECO:0000313" key="2">
    <source>
        <dbReference type="Proteomes" id="UP001221757"/>
    </source>
</evidence>
<comment type="caution">
    <text evidence="1">The sequence shown here is derived from an EMBL/GenBank/DDBJ whole genome shotgun (WGS) entry which is preliminary data.</text>
</comment>
<name>A0AAD7GD80_MYCRO</name>
<dbReference type="AlphaFoldDB" id="A0AAD7GD80"/>
<accession>A0AAD7GD80</accession>